<reference evidence="2 3" key="1">
    <citation type="submission" date="2019-02" db="EMBL/GenBank/DDBJ databases">
        <title>Paracoccus subflavus sp. nov., isolated from marine sediment of the Pacific Ocean.</title>
        <authorList>
            <person name="Zhang G."/>
        </authorList>
    </citation>
    <scope>NUCLEOTIDE SEQUENCE [LARGE SCALE GENOMIC DNA]</scope>
    <source>
        <strain evidence="2 3">GY0581</strain>
    </source>
</reference>
<proteinExistence type="predicted"/>
<dbReference type="Proteomes" id="UP000293520">
    <property type="component" value="Unassembled WGS sequence"/>
</dbReference>
<organism evidence="2 3">
    <name type="scientific">Paracoccus subflavus</name>
    <dbReference type="NCBI Taxonomy" id="2528244"/>
    <lineage>
        <taxon>Bacteria</taxon>
        <taxon>Pseudomonadati</taxon>
        <taxon>Pseudomonadota</taxon>
        <taxon>Alphaproteobacteria</taxon>
        <taxon>Rhodobacterales</taxon>
        <taxon>Paracoccaceae</taxon>
        <taxon>Paracoccus</taxon>
    </lineage>
</organism>
<keyword evidence="1" id="KW-0472">Membrane</keyword>
<name>A0A4V2JCR5_9RHOB</name>
<dbReference type="EMBL" id="SISK01000001">
    <property type="protein sequence ID" value="TBN43671.1"/>
    <property type="molecule type" value="Genomic_DNA"/>
</dbReference>
<evidence type="ECO:0000313" key="2">
    <source>
        <dbReference type="EMBL" id="TBN43671.1"/>
    </source>
</evidence>
<comment type="caution">
    <text evidence="2">The sequence shown here is derived from an EMBL/GenBank/DDBJ whole genome shotgun (WGS) entry which is preliminary data.</text>
</comment>
<feature type="transmembrane region" description="Helical" evidence="1">
    <location>
        <begin position="12"/>
        <end position="41"/>
    </location>
</feature>
<evidence type="ECO:0000256" key="1">
    <source>
        <dbReference type="SAM" id="Phobius"/>
    </source>
</evidence>
<dbReference type="RefSeq" id="WP_130989372.1">
    <property type="nucleotide sequence ID" value="NZ_SISK01000001.1"/>
</dbReference>
<gene>
    <name evidence="2" type="ORF">EYE42_00575</name>
</gene>
<keyword evidence="1" id="KW-0812">Transmembrane</keyword>
<keyword evidence="3" id="KW-1185">Reference proteome</keyword>
<keyword evidence="1" id="KW-1133">Transmembrane helix</keyword>
<dbReference type="AlphaFoldDB" id="A0A4V2JCR5"/>
<protein>
    <submittedName>
        <fullName evidence="2">Uncharacterized protein</fullName>
    </submittedName>
</protein>
<evidence type="ECO:0000313" key="3">
    <source>
        <dbReference type="Proteomes" id="UP000293520"/>
    </source>
</evidence>
<sequence>MIRKLRSFAARSVLLVVMVVGLGFGLIAAAMGAVIGGLLLVGVRLAQVQDAPVMPNTPDQAAAAAGAAGDQGAISA</sequence>
<accession>A0A4V2JCR5</accession>